<dbReference type="GO" id="GO:0060294">
    <property type="term" value="P:cilium movement involved in cell motility"/>
    <property type="evidence" value="ECO:0007669"/>
    <property type="project" value="UniProtKB-UniRule"/>
</dbReference>
<keyword evidence="3" id="KW-0175">Coiled coil</keyword>
<dbReference type="GO" id="GO:0015630">
    <property type="term" value="C:microtubule cytoskeleton"/>
    <property type="evidence" value="ECO:0007669"/>
    <property type="project" value="UniProtKB-UniRule"/>
</dbReference>
<evidence type="ECO:0000256" key="4">
    <source>
        <dbReference type="RuleBase" id="RU367040"/>
    </source>
</evidence>
<dbReference type="RefSeq" id="XP_052120267.1">
    <property type="nucleotide sequence ID" value="XM_052264307.1"/>
</dbReference>
<comment type="similarity">
    <text evidence="1 4">Belongs to the tektin family.</text>
</comment>
<evidence type="ECO:0000256" key="5">
    <source>
        <dbReference type="SAM" id="MobiDB-lite"/>
    </source>
</evidence>
<dbReference type="PANTHER" id="PTHR19960">
    <property type="entry name" value="TEKTIN"/>
    <property type="match status" value="1"/>
</dbReference>
<name>A0A9C6TZY8_FRAOC</name>
<keyword evidence="6" id="KW-1185">Reference proteome</keyword>
<dbReference type="AlphaFoldDB" id="A0A9C6TZY8"/>
<evidence type="ECO:0000256" key="2">
    <source>
        <dbReference type="ARBA" id="ARBA00022490"/>
    </source>
</evidence>
<keyword evidence="2" id="KW-0963">Cytoplasm</keyword>
<dbReference type="PANTHER" id="PTHR19960:SF12">
    <property type="entry name" value="TEKTIN-4"/>
    <property type="match status" value="1"/>
</dbReference>
<keyword evidence="4" id="KW-0969">Cilium</keyword>
<sequence>MPSHKNDPNCHCAVCHDGYSRIDSTSTSLTRGPSLRTAGAAGSAMTLTSECLSAGRGSPTRGPAATAGGYAEGPGAERSALADKYMYSDMDYEPEPEPVAEIEDVFVDLERDDSDLHKVAGRAEPYFPQPEDDQNPACAGEAEPMEPVGPWAQGKPDWGPLSGMTGTRPAVDRYSITRYSVPEWRKHNLDTFQRAAGDNHNAGMVDFNSRACMQHVAAEADKNQADSTGRLEQRAMDVHRWLAEVRKAHKALWDELQLLEAYRARLRRLLCTLTKCANVAGQCLDLRNRRNEPDLVRDEPEEELVKEVALIKEVSELMKRCLIQVEDQLRASRAAKGRLSGNWSDKKQAYDVDTYSGGLRSGAPTATFHEGATRFADSQSTPESWEAASREDICLAENERAKSAMLRNLIDAMVHDSGRDLRQQEARVDEAVQRRAQVVASDLSLDMDLELFSNENFHADSPESSSDVSEALLFAPVWGGCGVTGDPLSDLGLGVEEAQLDSVVE</sequence>
<feature type="region of interest" description="Disordered" evidence="5">
    <location>
        <begin position="52"/>
        <end position="75"/>
    </location>
</feature>
<proteinExistence type="inferred from homology"/>
<dbReference type="GO" id="GO:0005634">
    <property type="term" value="C:nucleus"/>
    <property type="evidence" value="ECO:0007669"/>
    <property type="project" value="TreeGrafter"/>
</dbReference>
<dbReference type="InterPro" id="IPR048256">
    <property type="entry name" value="Tektin-like"/>
</dbReference>
<dbReference type="InterPro" id="IPR000435">
    <property type="entry name" value="Tektins"/>
</dbReference>
<dbReference type="OrthoDB" id="5788000at2759"/>
<comment type="subcellular location">
    <subcellularLocation>
        <location evidence="4">Cytoplasm</location>
        <location evidence="4">Cytoskeleton</location>
        <location evidence="4">Cilium axoneme</location>
    </subcellularLocation>
</comment>
<keyword evidence="4" id="KW-0282">Flagellum</keyword>
<evidence type="ECO:0000313" key="6">
    <source>
        <dbReference type="Proteomes" id="UP000504606"/>
    </source>
</evidence>
<gene>
    <name evidence="7" type="primary">LOC113211370</name>
</gene>
<organism evidence="6 7">
    <name type="scientific">Frankliniella occidentalis</name>
    <name type="common">Western flower thrips</name>
    <name type="synonym">Euthrips occidentalis</name>
    <dbReference type="NCBI Taxonomy" id="133901"/>
    <lineage>
        <taxon>Eukaryota</taxon>
        <taxon>Metazoa</taxon>
        <taxon>Ecdysozoa</taxon>
        <taxon>Arthropoda</taxon>
        <taxon>Hexapoda</taxon>
        <taxon>Insecta</taxon>
        <taxon>Pterygota</taxon>
        <taxon>Neoptera</taxon>
        <taxon>Paraneoptera</taxon>
        <taxon>Thysanoptera</taxon>
        <taxon>Terebrantia</taxon>
        <taxon>Thripoidea</taxon>
        <taxon>Thripidae</taxon>
        <taxon>Frankliniella</taxon>
    </lineage>
</organism>
<evidence type="ECO:0000256" key="3">
    <source>
        <dbReference type="ARBA" id="ARBA00023054"/>
    </source>
</evidence>
<protein>
    <recommendedName>
        <fullName evidence="4">Tektin</fullName>
    </recommendedName>
</protein>
<dbReference type="Pfam" id="PF03148">
    <property type="entry name" value="Tektin"/>
    <property type="match status" value="1"/>
</dbReference>
<dbReference type="GO" id="GO:0005930">
    <property type="term" value="C:axoneme"/>
    <property type="evidence" value="ECO:0007669"/>
    <property type="project" value="UniProtKB-SubCell"/>
</dbReference>
<dbReference type="Proteomes" id="UP000504606">
    <property type="component" value="Unplaced"/>
</dbReference>
<dbReference type="KEGG" id="foc:113211370"/>
<evidence type="ECO:0000256" key="1">
    <source>
        <dbReference type="ARBA" id="ARBA00007209"/>
    </source>
</evidence>
<feature type="region of interest" description="Disordered" evidence="5">
    <location>
        <begin position="124"/>
        <end position="145"/>
    </location>
</feature>
<reference evidence="7" key="1">
    <citation type="submission" date="2025-08" db="UniProtKB">
        <authorList>
            <consortium name="RefSeq"/>
        </authorList>
    </citation>
    <scope>IDENTIFICATION</scope>
    <source>
        <tissue evidence="7">Whole organism</tissue>
    </source>
</reference>
<keyword evidence="4" id="KW-0966">Cell projection</keyword>
<dbReference type="GeneID" id="113211370"/>
<accession>A0A9C6TZY8</accession>
<evidence type="ECO:0000313" key="7">
    <source>
        <dbReference type="RefSeq" id="XP_052120267.1"/>
    </source>
</evidence>
<dbReference type="GO" id="GO:0060271">
    <property type="term" value="P:cilium assembly"/>
    <property type="evidence" value="ECO:0007669"/>
    <property type="project" value="UniProtKB-UniRule"/>
</dbReference>